<accession>A0ABP8IGJ9</accession>
<sequence>MPVAASGPGDREYSPAIISRATTLTRALDRRIHFNEGQYIAVKQLHLRMLAERQELEIKYSGDEGERDYMLANAQERYENELNCLLNPRQVVAYHDLRNNFTAHRIK</sequence>
<evidence type="ECO:0000313" key="2">
    <source>
        <dbReference type="Proteomes" id="UP001501153"/>
    </source>
</evidence>
<keyword evidence="2" id="KW-1185">Reference proteome</keyword>
<protein>
    <submittedName>
        <fullName evidence="1">Uncharacterized protein</fullName>
    </submittedName>
</protein>
<dbReference type="EMBL" id="BAABGZ010000027">
    <property type="protein sequence ID" value="GAA4358407.1"/>
    <property type="molecule type" value="Genomic_DNA"/>
</dbReference>
<evidence type="ECO:0000313" key="1">
    <source>
        <dbReference type="EMBL" id="GAA4358407.1"/>
    </source>
</evidence>
<comment type="caution">
    <text evidence="1">The sequence shown here is derived from an EMBL/GenBank/DDBJ whole genome shotgun (WGS) entry which is preliminary data.</text>
</comment>
<reference evidence="2" key="1">
    <citation type="journal article" date="2019" name="Int. J. Syst. Evol. Microbiol.">
        <title>The Global Catalogue of Microorganisms (GCM) 10K type strain sequencing project: providing services to taxonomists for standard genome sequencing and annotation.</title>
        <authorList>
            <consortium name="The Broad Institute Genomics Platform"/>
            <consortium name="The Broad Institute Genome Sequencing Center for Infectious Disease"/>
            <person name="Wu L."/>
            <person name="Ma J."/>
        </authorList>
    </citation>
    <scope>NUCLEOTIDE SEQUENCE [LARGE SCALE GENOMIC DNA]</scope>
    <source>
        <strain evidence="2">JCM 17923</strain>
    </source>
</reference>
<name>A0ABP8IGJ9_9BACT</name>
<gene>
    <name evidence="1" type="ORF">GCM10023185_24080</name>
</gene>
<dbReference type="Proteomes" id="UP001501153">
    <property type="component" value="Unassembled WGS sequence"/>
</dbReference>
<organism evidence="1 2">
    <name type="scientific">Hymenobacter saemangeumensis</name>
    <dbReference type="NCBI Taxonomy" id="1084522"/>
    <lineage>
        <taxon>Bacteria</taxon>
        <taxon>Pseudomonadati</taxon>
        <taxon>Bacteroidota</taxon>
        <taxon>Cytophagia</taxon>
        <taxon>Cytophagales</taxon>
        <taxon>Hymenobacteraceae</taxon>
        <taxon>Hymenobacter</taxon>
    </lineage>
</organism>
<proteinExistence type="predicted"/>